<evidence type="ECO:0000313" key="2">
    <source>
        <dbReference type="EMBL" id="MDQ0167318.1"/>
    </source>
</evidence>
<keyword evidence="1" id="KW-0732">Signal</keyword>
<organism evidence="2 3">
    <name type="scientific">Caldalkalibacillus horti</name>
    <dbReference type="NCBI Taxonomy" id="77523"/>
    <lineage>
        <taxon>Bacteria</taxon>
        <taxon>Bacillati</taxon>
        <taxon>Bacillota</taxon>
        <taxon>Bacilli</taxon>
        <taxon>Bacillales</taxon>
        <taxon>Bacillaceae</taxon>
        <taxon>Caldalkalibacillus</taxon>
    </lineage>
</organism>
<dbReference type="RefSeq" id="WP_307396168.1">
    <property type="nucleotide sequence ID" value="NZ_BAAADK010000002.1"/>
</dbReference>
<dbReference type="Proteomes" id="UP001235840">
    <property type="component" value="Unassembled WGS sequence"/>
</dbReference>
<dbReference type="InterPro" id="IPR007487">
    <property type="entry name" value="ABC_transpt-TYRBP-like"/>
</dbReference>
<accession>A0ABT9W238</accession>
<evidence type="ECO:0000256" key="1">
    <source>
        <dbReference type="SAM" id="SignalP"/>
    </source>
</evidence>
<dbReference type="EMBL" id="JAUSTY010000015">
    <property type="protein sequence ID" value="MDQ0167318.1"/>
    <property type="molecule type" value="Genomic_DNA"/>
</dbReference>
<gene>
    <name evidence="2" type="ORF">J2S11_003243</name>
</gene>
<proteinExistence type="predicted"/>
<name>A0ABT9W238_9BACI</name>
<comment type="caution">
    <text evidence="2">The sequence shown here is derived from an EMBL/GenBank/DDBJ whole genome shotgun (WGS) entry which is preliminary data.</text>
</comment>
<feature type="chain" id="PRO_5046864137" evidence="1">
    <location>
        <begin position="21"/>
        <end position="340"/>
    </location>
</feature>
<dbReference type="Pfam" id="PF04392">
    <property type="entry name" value="ABC_sub_bind"/>
    <property type="match status" value="1"/>
</dbReference>
<dbReference type="PANTHER" id="PTHR35271:SF1">
    <property type="entry name" value="ABC TRANSPORTER, SUBSTRATE-BINDING LIPOPROTEIN"/>
    <property type="match status" value="1"/>
</dbReference>
<dbReference type="InterPro" id="IPR028082">
    <property type="entry name" value="Peripla_BP_I"/>
</dbReference>
<feature type="signal peptide" evidence="1">
    <location>
        <begin position="1"/>
        <end position="20"/>
    </location>
</feature>
<evidence type="ECO:0000313" key="3">
    <source>
        <dbReference type="Proteomes" id="UP001235840"/>
    </source>
</evidence>
<dbReference type="CDD" id="cd06325">
    <property type="entry name" value="PBP1_ABC_unchar_transporter"/>
    <property type="match status" value="1"/>
</dbReference>
<dbReference type="SUPFAM" id="SSF53822">
    <property type="entry name" value="Periplasmic binding protein-like I"/>
    <property type="match status" value="1"/>
</dbReference>
<keyword evidence="3" id="KW-1185">Reference proteome</keyword>
<protein>
    <submittedName>
        <fullName evidence="2">ABC transport system substrate-binding protein</fullName>
    </submittedName>
</protein>
<dbReference type="PROSITE" id="PS51257">
    <property type="entry name" value="PROKAR_LIPOPROTEIN"/>
    <property type="match status" value="1"/>
</dbReference>
<reference evidence="2 3" key="1">
    <citation type="submission" date="2023-07" db="EMBL/GenBank/DDBJ databases">
        <title>Genomic Encyclopedia of Type Strains, Phase IV (KMG-IV): sequencing the most valuable type-strain genomes for metagenomic binning, comparative biology and taxonomic classification.</title>
        <authorList>
            <person name="Goeker M."/>
        </authorList>
    </citation>
    <scope>NUCLEOTIDE SEQUENCE [LARGE SCALE GENOMIC DNA]</scope>
    <source>
        <strain evidence="2 3">DSM 12751</strain>
    </source>
</reference>
<sequence length="340" mass="36009">MSKKWLFILIAILAVVSGCGQTTGSGEDTIKLGITQYVEHPSLDAAREGFIEALADHGYVEGENLTIDLQNAQTNSGTNATIAQQFASGDYDLILAIATPSAQAVVTQVRDTGKDTPIFFTAITDPVAAGLIESFEEPGSNVTGTSDTHPDAVSNVLKAAKEMFPQAEKVGIIYDAGEDNSVENVAQAKEVLNELGLEAVEKTATDPNGVSTAANSLIGEADVIYIPLDNLVVSNLESVGMVAQENGIPIFVGEGDSVERAGGGFVGYGFKYFDLGYQTGEMAVKVIKDGVNPADIPAERPSTLGLYVNYKNAEAQGISNSKDLIRNLPEELRQNLVEFE</sequence>
<dbReference type="PANTHER" id="PTHR35271">
    <property type="entry name" value="ABC TRANSPORTER, SUBSTRATE-BINDING LIPOPROTEIN-RELATED"/>
    <property type="match status" value="1"/>
</dbReference>
<dbReference type="Gene3D" id="3.40.50.2300">
    <property type="match status" value="2"/>
</dbReference>